<dbReference type="Pfam" id="PF01844">
    <property type="entry name" value="HNH"/>
    <property type="match status" value="1"/>
</dbReference>
<protein>
    <recommendedName>
        <fullName evidence="3">HNH nuclease domain-containing protein</fullName>
    </recommendedName>
</protein>
<feature type="compositionally biased region" description="Low complexity" evidence="2">
    <location>
        <begin position="18"/>
        <end position="29"/>
    </location>
</feature>
<comment type="similarity">
    <text evidence="1">Belongs to the Rv1128c/1148c/1588c/1702c/1945/3466 family.</text>
</comment>
<dbReference type="SMART" id="SM00507">
    <property type="entry name" value="HNHc"/>
    <property type="match status" value="1"/>
</dbReference>
<organism evidence="4 5">
    <name type="scientific">Brevibacterium metallidurans</name>
    <dbReference type="NCBI Taxonomy" id="1482676"/>
    <lineage>
        <taxon>Bacteria</taxon>
        <taxon>Bacillati</taxon>
        <taxon>Actinomycetota</taxon>
        <taxon>Actinomycetes</taxon>
        <taxon>Micrococcales</taxon>
        <taxon>Brevibacteriaceae</taxon>
        <taxon>Brevibacterium</taxon>
    </lineage>
</organism>
<reference evidence="4 5" key="1">
    <citation type="submission" date="2024-01" db="EMBL/GenBank/DDBJ databases">
        <title>Characterization of antibiotic resistant novel bacterial strains and their environmental applications.</title>
        <authorList>
            <person name="Manzoor S."/>
            <person name="Abbas S."/>
            <person name="Arshad M."/>
            <person name="Ahmed I."/>
        </authorList>
    </citation>
    <scope>NUCLEOTIDE SEQUENCE [LARGE SCALE GENOMIC DNA]</scope>
    <source>
        <strain evidence="4 5">NCCP-602</strain>
    </source>
</reference>
<dbReference type="InterPro" id="IPR003870">
    <property type="entry name" value="DUF222"/>
</dbReference>
<feature type="compositionally biased region" description="Basic and acidic residues" evidence="2">
    <location>
        <begin position="83"/>
        <end position="93"/>
    </location>
</feature>
<feature type="region of interest" description="Disordered" evidence="2">
    <location>
        <begin position="499"/>
        <end position="542"/>
    </location>
</feature>
<feature type="compositionally biased region" description="Gly residues" evidence="2">
    <location>
        <begin position="499"/>
        <end position="525"/>
    </location>
</feature>
<evidence type="ECO:0000313" key="5">
    <source>
        <dbReference type="Proteomes" id="UP001498238"/>
    </source>
</evidence>
<feature type="region of interest" description="Disordered" evidence="2">
    <location>
        <begin position="1"/>
        <end position="58"/>
    </location>
</feature>
<dbReference type="InterPro" id="IPR003615">
    <property type="entry name" value="HNH_nuc"/>
</dbReference>
<dbReference type="CDD" id="cd00085">
    <property type="entry name" value="HNHc"/>
    <property type="match status" value="1"/>
</dbReference>
<dbReference type="EMBL" id="BAAAAF010000001">
    <property type="protein sequence ID" value="GAA0034488.1"/>
    <property type="molecule type" value="Genomic_DNA"/>
</dbReference>
<feature type="region of interest" description="Disordered" evidence="2">
    <location>
        <begin position="400"/>
        <end position="435"/>
    </location>
</feature>
<proteinExistence type="inferred from homology"/>
<comment type="caution">
    <text evidence="4">The sequence shown here is derived from an EMBL/GenBank/DDBJ whole genome shotgun (WGS) entry which is preliminary data.</text>
</comment>
<gene>
    <name evidence="4" type="ORF">NCCP602_04490</name>
</gene>
<feature type="compositionally biased region" description="Low complexity" evidence="2">
    <location>
        <begin position="408"/>
        <end position="426"/>
    </location>
</feature>
<accession>A0ABN0SJM1</accession>
<evidence type="ECO:0000256" key="2">
    <source>
        <dbReference type="SAM" id="MobiDB-lite"/>
    </source>
</evidence>
<sequence length="764" mass="80150">MTLTPDRNSEKPEERAGRASAARRNASGADRSRNDFRSAGDGTASVGSGRGDAGSADDERLAEVISLRDQLAAAGFDLSGHPLADEFGARDAVDMSEPPPADEPASDYFDSIDDPDISTPSFAVDQAPHSPSSELRDQGSEGRDAAGDDAAPAWVSRHPLLTDAGWSDLSAFAPEITDSITTLMEFSNGLRSFEKPMGPDEALLLVDGVEALSRITEYLSTLALSVYERVGTPTDSGAKSTKALIQHRLNLTPTEANRRTELAKNLGGRVSESGQRLAPLCPEVADGLHSGSLSAGQAKAIDDCMRDLPDWVSPEKRAEVEKQLVDYAPQVRVRDLRGIFDHMLGYLDPDGKRPREETPRADYSVTIRPKANGDWVLGGLLDPVSGAALNGLLTSRIQSADQVGSTPSTAGSADAGQSAGSIGSDSPSAADTSLFSGDMGLSGDALFSDAGMSGAAEHAGQESLFDVVDAVLRGDRYDAPLPIVDDGAASAAIGGVGRGVGTDGGGADRTGSGRAVGTGSGGDKGPTGSPVGVGVREDGTSVDLTDERPTARALIYERFATLVSRISMEQAGTGSPYALVVTATADDLANGTGEGTTGVETPIPIDELRANGLNGAVFFHLMSEKATTVQVATEKRFADKKQVAIITARDKGCTFPGCDAPPGWCEANHVVPWARGGRTDINNLALVCSYHHHLLDRSDWEMRMLADGRPSWIPPAAVDPARRPILHPRYITAEIIASLFDDRPDMVRDDRSGGTGQDHQRGTG</sequence>
<dbReference type="InterPro" id="IPR002711">
    <property type="entry name" value="HNH"/>
</dbReference>
<feature type="compositionally biased region" description="Basic and acidic residues" evidence="2">
    <location>
        <begin position="7"/>
        <end position="17"/>
    </location>
</feature>
<dbReference type="Gene3D" id="1.10.30.50">
    <property type="match status" value="1"/>
</dbReference>
<evidence type="ECO:0000259" key="3">
    <source>
        <dbReference type="SMART" id="SM00507"/>
    </source>
</evidence>
<feature type="compositionally biased region" description="Basic and acidic residues" evidence="2">
    <location>
        <begin position="134"/>
        <end position="146"/>
    </location>
</feature>
<keyword evidence="5" id="KW-1185">Reference proteome</keyword>
<name>A0ABN0SJM1_9MICO</name>
<evidence type="ECO:0000256" key="1">
    <source>
        <dbReference type="ARBA" id="ARBA00023450"/>
    </source>
</evidence>
<evidence type="ECO:0000313" key="4">
    <source>
        <dbReference type="EMBL" id="GAA0034488.1"/>
    </source>
</evidence>
<feature type="domain" description="HNH nuclease" evidence="3">
    <location>
        <begin position="641"/>
        <end position="693"/>
    </location>
</feature>
<feature type="region of interest" description="Disordered" evidence="2">
    <location>
        <begin position="79"/>
        <end position="150"/>
    </location>
</feature>
<dbReference type="RefSeq" id="WP_339391464.1">
    <property type="nucleotide sequence ID" value="NZ_BAAAAF010000001.1"/>
</dbReference>
<dbReference type="Pfam" id="PF02720">
    <property type="entry name" value="DUF222"/>
    <property type="match status" value="1"/>
</dbReference>
<dbReference type="Proteomes" id="UP001498238">
    <property type="component" value="Unassembled WGS sequence"/>
</dbReference>